<keyword evidence="15" id="KW-0675">Receptor</keyword>
<reference evidence="15 16" key="1">
    <citation type="submission" date="2020-12" db="EMBL/GenBank/DDBJ databases">
        <authorList>
            <person name="Shan Y."/>
        </authorList>
    </citation>
    <scope>NUCLEOTIDE SEQUENCE [LARGE SCALE GENOMIC DNA]</scope>
    <source>
        <strain evidence="16">csc3.9</strain>
    </source>
</reference>
<protein>
    <submittedName>
        <fullName evidence="15">TonB-dependent receptor</fullName>
    </submittedName>
</protein>
<keyword evidence="9 11" id="KW-0472">Membrane</keyword>
<dbReference type="PANTHER" id="PTHR32552">
    <property type="entry name" value="FERRICHROME IRON RECEPTOR-RELATED"/>
    <property type="match status" value="1"/>
</dbReference>
<keyword evidence="16" id="KW-1185">Reference proteome</keyword>
<dbReference type="InterPro" id="IPR012910">
    <property type="entry name" value="Plug_dom"/>
</dbReference>
<name>A0A7T4R2Z3_9GAMM</name>
<dbReference type="Proteomes" id="UP000596063">
    <property type="component" value="Chromosome"/>
</dbReference>
<dbReference type="RefSeq" id="WP_198570982.1">
    <property type="nucleotide sequence ID" value="NZ_CP066167.1"/>
</dbReference>
<evidence type="ECO:0000256" key="8">
    <source>
        <dbReference type="ARBA" id="ARBA00023077"/>
    </source>
</evidence>
<dbReference type="EMBL" id="CP066167">
    <property type="protein sequence ID" value="QQD19498.1"/>
    <property type="molecule type" value="Genomic_DNA"/>
</dbReference>
<feature type="domain" description="TonB-dependent receptor-like beta-barrel" evidence="13">
    <location>
        <begin position="221"/>
        <end position="686"/>
    </location>
</feature>
<dbReference type="PANTHER" id="PTHR32552:SF81">
    <property type="entry name" value="TONB-DEPENDENT OUTER MEMBRANE RECEPTOR"/>
    <property type="match status" value="1"/>
</dbReference>
<keyword evidence="7" id="KW-0406">Ion transport</keyword>
<evidence type="ECO:0000256" key="4">
    <source>
        <dbReference type="ARBA" id="ARBA00022496"/>
    </source>
</evidence>
<gene>
    <name evidence="15" type="ORF">I6N98_06515</name>
</gene>
<comment type="similarity">
    <text evidence="11 12">Belongs to the TonB-dependent receptor family.</text>
</comment>
<keyword evidence="8 12" id="KW-0798">TonB box</keyword>
<dbReference type="GO" id="GO:0009279">
    <property type="term" value="C:cell outer membrane"/>
    <property type="evidence" value="ECO:0007669"/>
    <property type="project" value="UniProtKB-SubCell"/>
</dbReference>
<evidence type="ECO:0000256" key="10">
    <source>
        <dbReference type="ARBA" id="ARBA00023237"/>
    </source>
</evidence>
<comment type="subcellular location">
    <subcellularLocation>
        <location evidence="1 11">Cell outer membrane</location>
        <topology evidence="1 11">Multi-pass membrane protein</topology>
    </subcellularLocation>
</comment>
<evidence type="ECO:0000256" key="3">
    <source>
        <dbReference type="ARBA" id="ARBA00022452"/>
    </source>
</evidence>
<evidence type="ECO:0000256" key="11">
    <source>
        <dbReference type="PROSITE-ProRule" id="PRU01360"/>
    </source>
</evidence>
<evidence type="ECO:0000256" key="12">
    <source>
        <dbReference type="RuleBase" id="RU003357"/>
    </source>
</evidence>
<evidence type="ECO:0000256" key="9">
    <source>
        <dbReference type="ARBA" id="ARBA00023136"/>
    </source>
</evidence>
<dbReference type="Pfam" id="PF07715">
    <property type="entry name" value="Plug"/>
    <property type="match status" value="1"/>
</dbReference>
<dbReference type="SUPFAM" id="SSF56935">
    <property type="entry name" value="Porins"/>
    <property type="match status" value="1"/>
</dbReference>
<keyword evidence="4" id="KW-0410">Iron transport</keyword>
<evidence type="ECO:0000256" key="7">
    <source>
        <dbReference type="ARBA" id="ARBA00023065"/>
    </source>
</evidence>
<dbReference type="KEGG" id="snan:I6N98_06515"/>
<dbReference type="InterPro" id="IPR036942">
    <property type="entry name" value="Beta-barrel_TonB_sf"/>
</dbReference>
<dbReference type="AlphaFoldDB" id="A0A7T4R2Z3"/>
<organism evidence="15 16">
    <name type="scientific">Spongiibacter nanhainus</name>
    <dbReference type="NCBI Taxonomy" id="2794344"/>
    <lineage>
        <taxon>Bacteria</taxon>
        <taxon>Pseudomonadati</taxon>
        <taxon>Pseudomonadota</taxon>
        <taxon>Gammaproteobacteria</taxon>
        <taxon>Cellvibrionales</taxon>
        <taxon>Spongiibacteraceae</taxon>
        <taxon>Spongiibacter</taxon>
    </lineage>
</organism>
<feature type="domain" description="TonB-dependent receptor plug" evidence="14">
    <location>
        <begin position="22"/>
        <end position="127"/>
    </location>
</feature>
<keyword evidence="5 11" id="KW-0812">Transmembrane</keyword>
<keyword evidence="2 11" id="KW-0813">Transport</keyword>
<dbReference type="Pfam" id="PF00593">
    <property type="entry name" value="TonB_dep_Rec_b-barrel"/>
    <property type="match status" value="1"/>
</dbReference>
<dbReference type="PROSITE" id="PS52016">
    <property type="entry name" value="TONB_DEPENDENT_REC_3"/>
    <property type="match status" value="1"/>
</dbReference>
<sequence length="724" mass="78494">MSNSRGVVEEVIVTARRRNESLSEVPLSVQALGAEALEQKQVTSDADLQVAVPGLTIRQTQGNNSLTYSIRGQSADTFSGSPSAVVSYLNEVPLTIQGASTFYDLESIQVLKGPQGTLFGRNTTGGAVLFSTAKPSAETEASLKLKAGNYDLLEVEGMVNLPISDQLRVRLAANSISKDGYIENVNTGEDHGDIGRDSARLTVSFMPNDQLDNTLVYGYSRSDGTNTGATYVYSIYTAEDEAKYNRDLNTSSEFIAGSVEEQRKLGYYKTQHPFGADHIGEDEVLVNTTTFALNEDVQIKNILGYTAGDTDSEQPALGAEYPTFATRNLATGKVGNEVKVESYSNELQLSGTAMDGNLDYITGIYLQQQRTDTLWPQTYFDGAVNATNNFRIETDTTAFYAQGSYRFSPVLRATAGLRFTEEDVSIEQLAQSDYRGVDGFAQKQDETFREPSWLLGLEYSISDSLFAYANARGSFRSGGFNGSAPPVNAGATGGGNKFEQETVEDIELGLKYEGNIGAMPARMNVAIYNMWIEDVQRIEFPDPPGDVASIAVTANIPEMEVRGIEFDASISPLANLDLGIAATYTDAEFTDGETELFGTEYQYGPVANTPENTLSVYAHSTVYRDGQGGEVALRAEVYNQSSMYFSNASDSLTPDTELPSYTLVNLRASWDQVLGSQFSAALFGKNVTDEEYFVGGMPLGASLGHNAAVVGEPATYGVELSYRF</sequence>
<accession>A0A7T4R2Z3</accession>
<keyword evidence="3 11" id="KW-1134">Transmembrane beta strand</keyword>
<evidence type="ECO:0000313" key="16">
    <source>
        <dbReference type="Proteomes" id="UP000596063"/>
    </source>
</evidence>
<evidence type="ECO:0000256" key="5">
    <source>
        <dbReference type="ARBA" id="ARBA00022692"/>
    </source>
</evidence>
<evidence type="ECO:0000259" key="13">
    <source>
        <dbReference type="Pfam" id="PF00593"/>
    </source>
</evidence>
<keyword evidence="6" id="KW-0408">Iron</keyword>
<proteinExistence type="inferred from homology"/>
<dbReference type="Gene3D" id="2.40.170.20">
    <property type="entry name" value="TonB-dependent receptor, beta-barrel domain"/>
    <property type="match status" value="1"/>
</dbReference>
<evidence type="ECO:0000256" key="6">
    <source>
        <dbReference type="ARBA" id="ARBA00023004"/>
    </source>
</evidence>
<evidence type="ECO:0000256" key="1">
    <source>
        <dbReference type="ARBA" id="ARBA00004571"/>
    </source>
</evidence>
<dbReference type="GO" id="GO:0006826">
    <property type="term" value="P:iron ion transport"/>
    <property type="evidence" value="ECO:0007669"/>
    <property type="project" value="UniProtKB-KW"/>
</dbReference>
<keyword evidence="10 11" id="KW-0998">Cell outer membrane</keyword>
<evidence type="ECO:0000259" key="14">
    <source>
        <dbReference type="Pfam" id="PF07715"/>
    </source>
</evidence>
<evidence type="ECO:0000256" key="2">
    <source>
        <dbReference type="ARBA" id="ARBA00022448"/>
    </source>
</evidence>
<dbReference type="InterPro" id="IPR039426">
    <property type="entry name" value="TonB-dep_rcpt-like"/>
</dbReference>
<dbReference type="InterPro" id="IPR000531">
    <property type="entry name" value="Beta-barrel_TonB"/>
</dbReference>
<evidence type="ECO:0000313" key="15">
    <source>
        <dbReference type="EMBL" id="QQD19498.1"/>
    </source>
</evidence>